<dbReference type="GO" id="GO:0003676">
    <property type="term" value="F:nucleic acid binding"/>
    <property type="evidence" value="ECO:0007669"/>
    <property type="project" value="InterPro"/>
</dbReference>
<dbReference type="Gene3D" id="2.20.25.10">
    <property type="match status" value="1"/>
</dbReference>
<dbReference type="SUPFAM" id="SSF57783">
    <property type="entry name" value="Zinc beta-ribbon"/>
    <property type="match status" value="1"/>
</dbReference>
<dbReference type="PROSITE" id="PS51133">
    <property type="entry name" value="ZF_TFIIS_2"/>
    <property type="match status" value="1"/>
</dbReference>
<dbReference type="EMBL" id="KF900650">
    <property type="protein sequence ID" value="AIF02451.1"/>
    <property type="molecule type" value="Genomic_DNA"/>
</dbReference>
<proteinExistence type="predicted"/>
<keyword evidence="3" id="KW-0862">Zinc</keyword>
<dbReference type="GO" id="GO:0000428">
    <property type="term" value="C:DNA-directed RNA polymerase complex"/>
    <property type="evidence" value="ECO:0007669"/>
    <property type="project" value="UniProtKB-KW"/>
</dbReference>
<dbReference type="Pfam" id="PF01096">
    <property type="entry name" value="Zn_ribbon_TFIIS"/>
    <property type="match status" value="1"/>
</dbReference>
<evidence type="ECO:0000256" key="2">
    <source>
        <dbReference type="ARBA" id="ARBA00022771"/>
    </source>
</evidence>
<protein>
    <submittedName>
        <fullName evidence="6">DNA-directed RNA polymerase, subunit M/Transcription elongation factor TFIIS</fullName>
    </submittedName>
</protein>
<evidence type="ECO:0000256" key="3">
    <source>
        <dbReference type="ARBA" id="ARBA00022833"/>
    </source>
</evidence>
<dbReference type="GO" id="GO:0008270">
    <property type="term" value="F:zinc ion binding"/>
    <property type="evidence" value="ECO:0007669"/>
    <property type="project" value="UniProtKB-KW"/>
</dbReference>
<keyword evidence="6" id="KW-0804">Transcription</keyword>
<keyword evidence="6" id="KW-0648">Protein biosynthesis</keyword>
<dbReference type="InterPro" id="IPR001222">
    <property type="entry name" value="Znf_TFIIS"/>
</dbReference>
<name>A0A075GEK7_9EURY</name>
<sequence length="85" mass="9676">MKLQSGEEVDTSDSVTSSEVKDLKHLTEVIDDAEQHRGVLTHGMYVCPKCEEMDVFAELKQTRASDEPETRILTCKSCSHGWREY</sequence>
<keyword evidence="6" id="KW-0240">DNA-directed RNA polymerase</keyword>
<dbReference type="GO" id="GO:0006351">
    <property type="term" value="P:DNA-templated transcription"/>
    <property type="evidence" value="ECO:0007669"/>
    <property type="project" value="InterPro"/>
</dbReference>
<keyword evidence="2 4" id="KW-0863">Zinc-finger</keyword>
<dbReference type="AlphaFoldDB" id="A0A075GEK7"/>
<evidence type="ECO:0000256" key="4">
    <source>
        <dbReference type="PROSITE-ProRule" id="PRU00472"/>
    </source>
</evidence>
<accession>A0A075GEK7</accession>
<keyword evidence="1" id="KW-0479">Metal-binding</keyword>
<keyword evidence="6" id="KW-0251">Elongation factor</keyword>
<dbReference type="GO" id="GO:0003746">
    <property type="term" value="F:translation elongation factor activity"/>
    <property type="evidence" value="ECO:0007669"/>
    <property type="project" value="UniProtKB-KW"/>
</dbReference>
<dbReference type="SMART" id="SM00440">
    <property type="entry name" value="ZnF_C2C2"/>
    <property type="match status" value="1"/>
</dbReference>
<evidence type="ECO:0000313" key="6">
    <source>
        <dbReference type="EMBL" id="AIF02451.1"/>
    </source>
</evidence>
<evidence type="ECO:0000259" key="5">
    <source>
        <dbReference type="PROSITE" id="PS51133"/>
    </source>
</evidence>
<organism evidence="6">
    <name type="scientific">uncultured marine group II/III euryarchaeote KM3_157_B03</name>
    <dbReference type="NCBI Taxonomy" id="1457902"/>
    <lineage>
        <taxon>Archaea</taxon>
        <taxon>Methanobacteriati</taxon>
        <taxon>Methanobacteriota</taxon>
        <taxon>environmental samples</taxon>
    </lineage>
</organism>
<evidence type="ECO:0000256" key="1">
    <source>
        <dbReference type="ARBA" id="ARBA00022723"/>
    </source>
</evidence>
<feature type="domain" description="TFIIS-type" evidence="5">
    <location>
        <begin position="43"/>
        <end position="83"/>
    </location>
</feature>
<reference evidence="6" key="1">
    <citation type="journal article" date="2014" name="Genome Biol. Evol.">
        <title>Pangenome evidence for extensive interdomain horizontal transfer affecting lineage core and shell genes in uncultured planktonic thaumarchaeota and euryarchaeota.</title>
        <authorList>
            <person name="Deschamps P."/>
            <person name="Zivanovic Y."/>
            <person name="Moreira D."/>
            <person name="Rodriguez-Valera F."/>
            <person name="Lopez-Garcia P."/>
        </authorList>
    </citation>
    <scope>NUCLEOTIDE SEQUENCE</scope>
</reference>